<comment type="caution">
    <text evidence="2">The sequence shown here is derived from an EMBL/GenBank/DDBJ whole genome shotgun (WGS) entry which is preliminary data.</text>
</comment>
<sequence>MSWLILALIVAAAVLAPLFGADTRDGRDWRPSTPLVPDREHTPTRQPRIRMTGSHERPSAGRVPVACARQVRAGG</sequence>
<proteinExistence type="predicted"/>
<name>A0ABP7IZ16_9ACTN</name>
<evidence type="ECO:0000256" key="1">
    <source>
        <dbReference type="SAM" id="MobiDB-lite"/>
    </source>
</evidence>
<dbReference type="Proteomes" id="UP001500888">
    <property type="component" value="Unassembled WGS sequence"/>
</dbReference>
<evidence type="ECO:0000313" key="3">
    <source>
        <dbReference type="Proteomes" id="UP001500888"/>
    </source>
</evidence>
<protein>
    <submittedName>
        <fullName evidence="2">Uncharacterized protein</fullName>
    </submittedName>
</protein>
<evidence type="ECO:0000313" key="2">
    <source>
        <dbReference type="EMBL" id="GAA3830601.1"/>
    </source>
</evidence>
<feature type="region of interest" description="Disordered" evidence="1">
    <location>
        <begin position="22"/>
        <end position="63"/>
    </location>
</feature>
<reference evidence="3" key="1">
    <citation type="journal article" date="2019" name="Int. J. Syst. Evol. Microbiol.">
        <title>The Global Catalogue of Microorganisms (GCM) 10K type strain sequencing project: providing services to taxonomists for standard genome sequencing and annotation.</title>
        <authorList>
            <consortium name="The Broad Institute Genomics Platform"/>
            <consortium name="The Broad Institute Genome Sequencing Center for Infectious Disease"/>
            <person name="Wu L."/>
            <person name="Ma J."/>
        </authorList>
    </citation>
    <scope>NUCLEOTIDE SEQUENCE [LARGE SCALE GENOMIC DNA]</scope>
    <source>
        <strain evidence="3">JCM 16908</strain>
    </source>
</reference>
<organism evidence="2 3">
    <name type="scientific">Sphaerisporangium flaviroseum</name>
    <dbReference type="NCBI Taxonomy" id="509199"/>
    <lineage>
        <taxon>Bacteria</taxon>
        <taxon>Bacillati</taxon>
        <taxon>Actinomycetota</taxon>
        <taxon>Actinomycetes</taxon>
        <taxon>Streptosporangiales</taxon>
        <taxon>Streptosporangiaceae</taxon>
        <taxon>Sphaerisporangium</taxon>
    </lineage>
</organism>
<accession>A0ABP7IZ16</accession>
<keyword evidence="3" id="KW-1185">Reference proteome</keyword>
<dbReference type="EMBL" id="BAAAZR010000028">
    <property type="protein sequence ID" value="GAA3830601.1"/>
    <property type="molecule type" value="Genomic_DNA"/>
</dbReference>
<gene>
    <name evidence="2" type="ORF">GCM10022226_59320</name>
</gene>